<dbReference type="Proteomes" id="UP000228906">
    <property type="component" value="Unassembled WGS sequence"/>
</dbReference>
<sequence>MFQKGSIVWGLVVLIIGTPLAIGIASYLFIPLLLFSIVTLIIWGVASLFGVHTSFGNIWDWLWFAVKVLIVGGMAFFGVSEFIRSIKQKRIFNFFKKNWFYFLIFLFLFWLFFINVNKNSTEVPQSDSNQATQIEPMNSSELDKFSTVLAKEELLTDSDLENIRSALKSYTDRTGNYLTQNDVDGFTGLIKQSNDYQYELGQSLLFSWDQQKIYTTSGFDKLYKEMQDANYRKSGVLQFNKNRLKQAAEHQSYSEDEDGNKYEFSREVILQGIDKISVARKNMDKIVSVFDEFVK</sequence>
<dbReference type="EMBL" id="PFAV01000070">
    <property type="protein sequence ID" value="PIR90885.1"/>
    <property type="molecule type" value="Genomic_DNA"/>
</dbReference>
<evidence type="ECO:0000256" key="1">
    <source>
        <dbReference type="SAM" id="Phobius"/>
    </source>
</evidence>
<dbReference type="AlphaFoldDB" id="A0A2H0UVP9"/>
<keyword evidence="1" id="KW-0472">Membrane</keyword>
<keyword evidence="1" id="KW-1133">Transmembrane helix</keyword>
<name>A0A2H0UVP9_9BACT</name>
<comment type="caution">
    <text evidence="2">The sequence shown here is derived from an EMBL/GenBank/DDBJ whole genome shotgun (WGS) entry which is preliminary data.</text>
</comment>
<gene>
    <name evidence="2" type="ORF">COU03_03755</name>
</gene>
<feature type="transmembrane region" description="Helical" evidence="1">
    <location>
        <begin position="61"/>
        <end position="79"/>
    </location>
</feature>
<proteinExistence type="predicted"/>
<organism evidence="2 3">
    <name type="scientific">bacterium (Candidatus Gribaldobacteria) CG10_big_fil_rev_8_21_14_0_10_41_12</name>
    <dbReference type="NCBI Taxonomy" id="2014277"/>
    <lineage>
        <taxon>Bacteria</taxon>
        <taxon>Candidatus Gribaldobacteria</taxon>
    </lineage>
</organism>
<accession>A0A2H0UVP9</accession>
<feature type="transmembrane region" description="Helical" evidence="1">
    <location>
        <begin position="32"/>
        <end position="55"/>
    </location>
</feature>
<feature type="transmembrane region" description="Helical" evidence="1">
    <location>
        <begin position="6"/>
        <end position="25"/>
    </location>
</feature>
<feature type="transmembrane region" description="Helical" evidence="1">
    <location>
        <begin position="99"/>
        <end position="116"/>
    </location>
</feature>
<reference evidence="3" key="1">
    <citation type="submission" date="2017-09" db="EMBL/GenBank/DDBJ databases">
        <title>Depth-based differentiation of microbial function through sediment-hosted aquifers and enrichment of novel symbionts in the deep terrestrial subsurface.</title>
        <authorList>
            <person name="Probst A.J."/>
            <person name="Ladd B."/>
            <person name="Jarett J.K."/>
            <person name="Geller-Mcgrath D.E."/>
            <person name="Sieber C.M.K."/>
            <person name="Emerson J.B."/>
            <person name="Anantharaman K."/>
            <person name="Thomas B.C."/>
            <person name="Malmstrom R."/>
            <person name="Stieglmeier M."/>
            <person name="Klingl A."/>
            <person name="Woyke T."/>
            <person name="Ryan C.M."/>
            <person name="Banfield J.F."/>
        </authorList>
    </citation>
    <scope>NUCLEOTIDE SEQUENCE [LARGE SCALE GENOMIC DNA]</scope>
</reference>
<protein>
    <submittedName>
        <fullName evidence="2">Uncharacterized protein</fullName>
    </submittedName>
</protein>
<evidence type="ECO:0000313" key="2">
    <source>
        <dbReference type="EMBL" id="PIR90885.1"/>
    </source>
</evidence>
<evidence type="ECO:0000313" key="3">
    <source>
        <dbReference type="Proteomes" id="UP000228906"/>
    </source>
</evidence>
<keyword evidence="1" id="KW-0812">Transmembrane</keyword>